<proteinExistence type="inferred from homology"/>
<dbReference type="InterPro" id="IPR009288">
    <property type="entry name" value="AIG2-like_dom"/>
</dbReference>
<keyword evidence="3" id="KW-0456">Lyase</keyword>
<evidence type="ECO:0000313" key="3">
    <source>
        <dbReference type="EMBL" id="OIR18715.1"/>
    </source>
</evidence>
<gene>
    <name evidence="3" type="primary">btrG</name>
    <name evidence="3" type="ORF">GALL_10550</name>
</gene>
<dbReference type="InterPro" id="IPR013024">
    <property type="entry name" value="GGCT-like"/>
</dbReference>
<dbReference type="EC" id="4.3.2.6" evidence="3"/>
<reference evidence="3" key="1">
    <citation type="submission" date="2016-10" db="EMBL/GenBank/DDBJ databases">
        <title>Sequence of Gallionella enrichment culture.</title>
        <authorList>
            <person name="Poehlein A."/>
            <person name="Muehling M."/>
            <person name="Daniel R."/>
        </authorList>
    </citation>
    <scope>NUCLEOTIDE SEQUENCE</scope>
</reference>
<protein>
    <submittedName>
        <fullName evidence="3">Gamma-L-glutamyl-butirosin B gamma-glutamyl cyclotransferase</fullName>
        <ecNumber evidence="3">4.3.2.6</ecNumber>
    </submittedName>
</protein>
<feature type="domain" description="Gamma-glutamylcyclotransferase AIG2-like" evidence="2">
    <location>
        <begin position="4"/>
        <end position="117"/>
    </location>
</feature>
<dbReference type="SUPFAM" id="SSF110857">
    <property type="entry name" value="Gamma-glutamyl cyclotransferase-like"/>
    <property type="match status" value="1"/>
</dbReference>
<dbReference type="PANTHER" id="PTHR12510:SF4">
    <property type="entry name" value="GAMMA-GLUTAMYLAMINECYCLOTRANSFERASE"/>
    <property type="match status" value="1"/>
</dbReference>
<comment type="caution">
    <text evidence="3">The sequence shown here is derived from an EMBL/GenBank/DDBJ whole genome shotgun (WGS) entry which is preliminary data.</text>
</comment>
<comment type="similarity">
    <text evidence="1">Belongs to the gamma-glutamylcyclotransferase family.</text>
</comment>
<organism evidence="3">
    <name type="scientific">mine drainage metagenome</name>
    <dbReference type="NCBI Taxonomy" id="410659"/>
    <lineage>
        <taxon>unclassified sequences</taxon>
        <taxon>metagenomes</taxon>
        <taxon>ecological metagenomes</taxon>
    </lineage>
</organism>
<dbReference type="GO" id="GO:0016740">
    <property type="term" value="F:transferase activity"/>
    <property type="evidence" value="ECO:0007669"/>
    <property type="project" value="UniProtKB-KW"/>
</dbReference>
<dbReference type="GO" id="GO:0061929">
    <property type="term" value="F:gamma-glutamylaminecyclotransferase activity"/>
    <property type="evidence" value="ECO:0007669"/>
    <property type="project" value="InterPro"/>
</dbReference>
<dbReference type="EMBL" id="MLJW01000002">
    <property type="protein sequence ID" value="OIR18715.1"/>
    <property type="molecule type" value="Genomic_DNA"/>
</dbReference>
<dbReference type="Gene3D" id="3.10.490.10">
    <property type="entry name" value="Gamma-glutamyl cyclotransferase-like"/>
    <property type="match status" value="1"/>
</dbReference>
<dbReference type="InterPro" id="IPR036568">
    <property type="entry name" value="GGCT-like_sf"/>
</dbReference>
<evidence type="ECO:0000259" key="2">
    <source>
        <dbReference type="Pfam" id="PF06094"/>
    </source>
</evidence>
<dbReference type="CDD" id="cd06661">
    <property type="entry name" value="GGCT_like"/>
    <property type="match status" value="1"/>
</dbReference>
<dbReference type="GO" id="GO:0005829">
    <property type="term" value="C:cytosol"/>
    <property type="evidence" value="ECO:0007669"/>
    <property type="project" value="TreeGrafter"/>
</dbReference>
<name>A0A1J5TF47_9ZZZZ</name>
<dbReference type="PANTHER" id="PTHR12510">
    <property type="entry name" value="TROPONIN C-AKIN-1 PROTEIN"/>
    <property type="match status" value="1"/>
</dbReference>
<sequence>MTRLFVYGTLKRGCSNHAQLEGQRYLGPARTVAGYALYGLEGYPGLVRTGEGGDMVSGEVWEVDEQRLAKLDQFEGVDEGLYRRDAIGLEAPFDRDRVEAYHYLRGLEYRRKVSGDWVG</sequence>
<accession>A0A1J5TF47</accession>
<dbReference type="Pfam" id="PF06094">
    <property type="entry name" value="GGACT"/>
    <property type="match status" value="1"/>
</dbReference>
<keyword evidence="3" id="KW-0808">Transferase</keyword>
<evidence type="ECO:0000256" key="1">
    <source>
        <dbReference type="ARBA" id="ARBA00008861"/>
    </source>
</evidence>
<dbReference type="InterPro" id="IPR039126">
    <property type="entry name" value="GGACT"/>
</dbReference>
<dbReference type="AlphaFoldDB" id="A0A1J5TF47"/>